<evidence type="ECO:0000313" key="2">
    <source>
        <dbReference type="EMBL" id="GGS12492.1"/>
    </source>
</evidence>
<comment type="caution">
    <text evidence="2">The sequence shown here is derived from an EMBL/GenBank/DDBJ whole genome shotgun (WGS) entry which is preliminary data.</text>
</comment>
<accession>A0A918L658</accession>
<name>A0A918L658_9ACTN</name>
<feature type="region of interest" description="Disordered" evidence="1">
    <location>
        <begin position="20"/>
        <end position="110"/>
    </location>
</feature>
<organism evidence="2 3">
    <name type="scientific">Streptomyces humidus</name>
    <dbReference type="NCBI Taxonomy" id="52259"/>
    <lineage>
        <taxon>Bacteria</taxon>
        <taxon>Bacillati</taxon>
        <taxon>Actinomycetota</taxon>
        <taxon>Actinomycetes</taxon>
        <taxon>Kitasatosporales</taxon>
        <taxon>Streptomycetaceae</taxon>
        <taxon>Streptomyces</taxon>
    </lineage>
</organism>
<evidence type="ECO:0000256" key="1">
    <source>
        <dbReference type="SAM" id="MobiDB-lite"/>
    </source>
</evidence>
<evidence type="ECO:0000313" key="3">
    <source>
        <dbReference type="Proteomes" id="UP000606194"/>
    </source>
</evidence>
<reference evidence="2" key="1">
    <citation type="journal article" date="2014" name="Int. J. Syst. Evol. Microbiol.">
        <title>Complete genome sequence of Corynebacterium casei LMG S-19264T (=DSM 44701T), isolated from a smear-ripened cheese.</title>
        <authorList>
            <consortium name="US DOE Joint Genome Institute (JGI-PGF)"/>
            <person name="Walter F."/>
            <person name="Albersmeier A."/>
            <person name="Kalinowski J."/>
            <person name="Ruckert C."/>
        </authorList>
    </citation>
    <scope>NUCLEOTIDE SEQUENCE</scope>
    <source>
        <strain evidence="2">JCM 4386</strain>
    </source>
</reference>
<reference evidence="2" key="2">
    <citation type="submission" date="2020-09" db="EMBL/GenBank/DDBJ databases">
        <authorList>
            <person name="Sun Q."/>
            <person name="Ohkuma M."/>
        </authorList>
    </citation>
    <scope>NUCLEOTIDE SEQUENCE</scope>
    <source>
        <strain evidence="2">JCM 4386</strain>
    </source>
</reference>
<dbReference type="Proteomes" id="UP000606194">
    <property type="component" value="Unassembled WGS sequence"/>
</dbReference>
<gene>
    <name evidence="2" type="ORF">GCM10010269_59680</name>
</gene>
<dbReference type="AlphaFoldDB" id="A0A918L658"/>
<proteinExistence type="predicted"/>
<keyword evidence="3" id="KW-1185">Reference proteome</keyword>
<sequence>MGAARQTVASVVVRALDLHDPSRGGRVLEGAEGGTTATTGDGKQEEDGSCPSAGATATDHGDGSSSVWEAGEEPEPLGTRLPGPAAVGIRSGTGRLTADVRPAYAPDGRP</sequence>
<dbReference type="EMBL" id="BMTL01000028">
    <property type="protein sequence ID" value="GGS12492.1"/>
    <property type="molecule type" value="Genomic_DNA"/>
</dbReference>
<protein>
    <submittedName>
        <fullName evidence="2">Uncharacterized protein</fullName>
    </submittedName>
</protein>